<dbReference type="Pfam" id="PF00072">
    <property type="entry name" value="Response_reg"/>
    <property type="match status" value="1"/>
</dbReference>
<keyword evidence="1" id="KW-0597">Phosphoprotein</keyword>
<dbReference type="InterPro" id="IPR011006">
    <property type="entry name" value="CheY-like_superfamily"/>
</dbReference>
<dbReference type="PANTHER" id="PTHR37299:SF1">
    <property type="entry name" value="STAGE 0 SPORULATION PROTEIN A HOMOLOG"/>
    <property type="match status" value="1"/>
</dbReference>
<dbReference type="PROSITE" id="PS50930">
    <property type="entry name" value="HTH_LYTTR"/>
    <property type="match status" value="1"/>
</dbReference>
<dbReference type="PROSITE" id="PS50110">
    <property type="entry name" value="RESPONSE_REGULATORY"/>
    <property type="match status" value="1"/>
</dbReference>
<evidence type="ECO:0000259" key="2">
    <source>
        <dbReference type="PROSITE" id="PS50110"/>
    </source>
</evidence>
<evidence type="ECO:0000313" key="4">
    <source>
        <dbReference type="EMBL" id="PZP48494.1"/>
    </source>
</evidence>
<feature type="domain" description="HTH LytTR-type" evidence="3">
    <location>
        <begin position="132"/>
        <end position="232"/>
    </location>
</feature>
<dbReference type="Gene3D" id="3.40.50.2300">
    <property type="match status" value="1"/>
</dbReference>
<dbReference type="Proteomes" id="UP000249645">
    <property type="component" value="Unassembled WGS sequence"/>
</dbReference>
<protein>
    <submittedName>
        <fullName evidence="4">DNA-binding response regulator</fullName>
    </submittedName>
</protein>
<dbReference type="InterPro" id="IPR046947">
    <property type="entry name" value="LytR-like"/>
</dbReference>
<dbReference type="PANTHER" id="PTHR37299">
    <property type="entry name" value="TRANSCRIPTIONAL REGULATOR-RELATED"/>
    <property type="match status" value="1"/>
</dbReference>
<dbReference type="Pfam" id="PF04397">
    <property type="entry name" value="LytTR"/>
    <property type="match status" value="1"/>
</dbReference>
<accession>A0A2W5F2P4</accession>
<comment type="caution">
    <text evidence="4">The sequence shown here is derived from an EMBL/GenBank/DDBJ whole genome shotgun (WGS) entry which is preliminary data.</text>
</comment>
<dbReference type="EMBL" id="QFOI01000159">
    <property type="protein sequence ID" value="PZP48494.1"/>
    <property type="molecule type" value="Genomic_DNA"/>
</dbReference>
<sequence length="232" mass="26749">MKIRCIAIDDEPWALTLIEKYVKQLPQLELVATFEDAIAGSEFLRKYPVDLLFLDINMPDMNGITLASSLINKPFIVFTTAYKKFAYEGFELEAIDYLLKPFDLDRFQKAVDKVEKAMLAAKLSQKSNDASIFVWSEHQQVKVILSEIMFIESRKDYTCFHLYNKPKLLTLLPLKKTEELLPSQEFVRVHRSYIVPVKEIRKIASRKVVLQSGEELPIGRLYADNVSALVKL</sequence>
<dbReference type="InterPro" id="IPR001789">
    <property type="entry name" value="Sig_transdc_resp-reg_receiver"/>
</dbReference>
<dbReference type="SMART" id="SM00850">
    <property type="entry name" value="LytTR"/>
    <property type="match status" value="1"/>
</dbReference>
<dbReference type="AlphaFoldDB" id="A0A2W5F2P4"/>
<dbReference type="SUPFAM" id="SSF52172">
    <property type="entry name" value="CheY-like"/>
    <property type="match status" value="1"/>
</dbReference>
<dbReference type="GO" id="GO:0003677">
    <property type="term" value="F:DNA binding"/>
    <property type="evidence" value="ECO:0007669"/>
    <property type="project" value="UniProtKB-KW"/>
</dbReference>
<dbReference type="InterPro" id="IPR007492">
    <property type="entry name" value="LytTR_DNA-bd_dom"/>
</dbReference>
<organism evidence="4 5">
    <name type="scientific">Pseudopedobacter saltans</name>
    <dbReference type="NCBI Taxonomy" id="151895"/>
    <lineage>
        <taxon>Bacteria</taxon>
        <taxon>Pseudomonadati</taxon>
        <taxon>Bacteroidota</taxon>
        <taxon>Sphingobacteriia</taxon>
        <taxon>Sphingobacteriales</taxon>
        <taxon>Sphingobacteriaceae</taxon>
        <taxon>Pseudopedobacter</taxon>
    </lineage>
</organism>
<proteinExistence type="predicted"/>
<keyword evidence="4" id="KW-0238">DNA-binding</keyword>
<evidence type="ECO:0000313" key="5">
    <source>
        <dbReference type="Proteomes" id="UP000249645"/>
    </source>
</evidence>
<feature type="modified residue" description="4-aspartylphosphate" evidence="1">
    <location>
        <position position="55"/>
    </location>
</feature>
<dbReference type="Gene3D" id="2.40.50.1020">
    <property type="entry name" value="LytTr DNA-binding domain"/>
    <property type="match status" value="1"/>
</dbReference>
<dbReference type="GO" id="GO:0000156">
    <property type="term" value="F:phosphorelay response regulator activity"/>
    <property type="evidence" value="ECO:0007669"/>
    <property type="project" value="InterPro"/>
</dbReference>
<evidence type="ECO:0000259" key="3">
    <source>
        <dbReference type="PROSITE" id="PS50930"/>
    </source>
</evidence>
<name>A0A2W5F2P4_9SPHI</name>
<evidence type="ECO:0000256" key="1">
    <source>
        <dbReference type="PROSITE-ProRule" id="PRU00169"/>
    </source>
</evidence>
<feature type="domain" description="Response regulatory" evidence="2">
    <location>
        <begin position="4"/>
        <end position="115"/>
    </location>
</feature>
<reference evidence="4 5" key="1">
    <citation type="submission" date="2017-11" db="EMBL/GenBank/DDBJ databases">
        <title>Infants hospitalized years apart are colonized by the same room-sourced microbial strains.</title>
        <authorList>
            <person name="Brooks B."/>
            <person name="Olm M.R."/>
            <person name="Firek B.A."/>
            <person name="Baker R."/>
            <person name="Thomas B.C."/>
            <person name="Morowitz M.J."/>
            <person name="Banfield J.F."/>
        </authorList>
    </citation>
    <scope>NUCLEOTIDE SEQUENCE [LARGE SCALE GENOMIC DNA]</scope>
    <source>
        <strain evidence="4">S2_009_000_R2_76</strain>
    </source>
</reference>
<dbReference type="SMART" id="SM00448">
    <property type="entry name" value="REC"/>
    <property type="match status" value="1"/>
</dbReference>
<gene>
    <name evidence="4" type="ORF">DI598_09860</name>
</gene>